<dbReference type="EMBL" id="UYSL01000910">
    <property type="protein sequence ID" value="VDL64583.1"/>
    <property type="molecule type" value="Genomic_DNA"/>
</dbReference>
<reference evidence="3" key="1">
    <citation type="submission" date="2017-02" db="UniProtKB">
        <authorList>
            <consortium name="WormBaseParasite"/>
        </authorList>
    </citation>
    <scope>IDENTIFICATION</scope>
</reference>
<reference evidence="1 2" key="2">
    <citation type="submission" date="2018-11" db="EMBL/GenBank/DDBJ databases">
        <authorList>
            <consortium name="Pathogen Informatics"/>
        </authorList>
    </citation>
    <scope>NUCLEOTIDE SEQUENCE [LARGE SCALE GENOMIC DNA]</scope>
</reference>
<protein>
    <submittedName>
        <fullName evidence="1 3">Uncharacterized protein</fullName>
    </submittedName>
</protein>
<dbReference type="STRING" id="27835.A0A0N4XFF1"/>
<organism evidence="3">
    <name type="scientific">Nippostrongylus brasiliensis</name>
    <name type="common">Rat hookworm</name>
    <dbReference type="NCBI Taxonomy" id="27835"/>
    <lineage>
        <taxon>Eukaryota</taxon>
        <taxon>Metazoa</taxon>
        <taxon>Ecdysozoa</taxon>
        <taxon>Nematoda</taxon>
        <taxon>Chromadorea</taxon>
        <taxon>Rhabditida</taxon>
        <taxon>Rhabditina</taxon>
        <taxon>Rhabditomorpha</taxon>
        <taxon>Strongyloidea</taxon>
        <taxon>Heligmosomidae</taxon>
        <taxon>Nippostrongylus</taxon>
    </lineage>
</organism>
<gene>
    <name evidence="1" type="ORF">NBR_LOCUS1254</name>
</gene>
<evidence type="ECO:0000313" key="2">
    <source>
        <dbReference type="Proteomes" id="UP000271162"/>
    </source>
</evidence>
<sequence length="67" mass="7751">MMLDENGGGMAGNDLRTLIESRIPEHRAHLETSHLNLENVAAYCEGNYLKAIVSIFRFQWNFFMITY</sequence>
<dbReference type="WBParaSite" id="NBR_0000125301-mRNA-1">
    <property type="protein sequence ID" value="NBR_0000125301-mRNA-1"/>
    <property type="gene ID" value="NBR_0000125301"/>
</dbReference>
<dbReference type="Proteomes" id="UP000271162">
    <property type="component" value="Unassembled WGS sequence"/>
</dbReference>
<keyword evidence="2" id="KW-1185">Reference proteome</keyword>
<dbReference type="AlphaFoldDB" id="A0A0N4XFF1"/>
<name>A0A0N4XFF1_NIPBR</name>
<dbReference type="Gene3D" id="6.10.140.1620">
    <property type="match status" value="1"/>
</dbReference>
<evidence type="ECO:0000313" key="1">
    <source>
        <dbReference type="EMBL" id="VDL64583.1"/>
    </source>
</evidence>
<proteinExistence type="predicted"/>
<evidence type="ECO:0000313" key="3">
    <source>
        <dbReference type="WBParaSite" id="NBR_0000125301-mRNA-1"/>
    </source>
</evidence>
<accession>A0A0N4XFF1</accession>